<proteinExistence type="predicted"/>
<accession>A0A2T4AJK6</accession>
<dbReference type="EMBL" id="KZ679677">
    <property type="protein sequence ID" value="PTB57265.1"/>
    <property type="molecule type" value="Genomic_DNA"/>
</dbReference>
<dbReference type="Proteomes" id="UP000241690">
    <property type="component" value="Unassembled WGS sequence"/>
</dbReference>
<evidence type="ECO:0000256" key="1">
    <source>
        <dbReference type="SAM" id="Phobius"/>
    </source>
</evidence>
<feature type="transmembrane region" description="Helical" evidence="1">
    <location>
        <begin position="108"/>
        <end position="127"/>
    </location>
</feature>
<protein>
    <submittedName>
        <fullName evidence="2">Uncharacterized protein</fullName>
    </submittedName>
</protein>
<keyword evidence="1" id="KW-1133">Transmembrane helix</keyword>
<keyword evidence="3" id="KW-1185">Reference proteome</keyword>
<sequence length="185" mass="20626">MSRLPNSVLGTYPPTRVPASCTATTQHQQLVNPVCRQLTSPHFNNKQQEKGTLAEWSKAPCSGFILLRGLVIGEGSNPSGVILFAGFSCCPTPFTEQSTSCEWRSRSFSVLASGVFLVSSFLWLTFLRPLSAYIPLAWWGVRGTLEIASNCFCHTVSFFAILRNILFCTLSMDSRVTLQYYNFHR</sequence>
<evidence type="ECO:0000313" key="2">
    <source>
        <dbReference type="EMBL" id="PTB57265.1"/>
    </source>
</evidence>
<keyword evidence="1" id="KW-0812">Transmembrane</keyword>
<evidence type="ECO:0000313" key="3">
    <source>
        <dbReference type="Proteomes" id="UP000241690"/>
    </source>
</evidence>
<dbReference type="RefSeq" id="XP_024776942.1">
    <property type="nucleotide sequence ID" value="XM_024914389.1"/>
</dbReference>
<organism evidence="2 3">
    <name type="scientific">Trichoderma harzianum CBS 226.95</name>
    <dbReference type="NCBI Taxonomy" id="983964"/>
    <lineage>
        <taxon>Eukaryota</taxon>
        <taxon>Fungi</taxon>
        <taxon>Dikarya</taxon>
        <taxon>Ascomycota</taxon>
        <taxon>Pezizomycotina</taxon>
        <taxon>Sordariomycetes</taxon>
        <taxon>Hypocreomycetidae</taxon>
        <taxon>Hypocreales</taxon>
        <taxon>Hypocreaceae</taxon>
        <taxon>Trichoderma</taxon>
    </lineage>
</organism>
<dbReference type="AlphaFoldDB" id="A0A2T4AJK6"/>
<gene>
    <name evidence="2" type="ORF">M431DRAFT_336511</name>
</gene>
<dbReference type="GeneID" id="36622955"/>
<reference evidence="2 3" key="1">
    <citation type="submission" date="2016-07" db="EMBL/GenBank/DDBJ databases">
        <title>Multiple horizontal gene transfer events from other fungi enriched the ability of initially mycotrophic Trichoderma (Ascomycota) to feed on dead plant biomass.</title>
        <authorList>
            <consortium name="DOE Joint Genome Institute"/>
            <person name="Aerts A."/>
            <person name="Atanasova L."/>
            <person name="Chenthamara K."/>
            <person name="Zhang J."/>
            <person name="Grujic M."/>
            <person name="Henrissat B."/>
            <person name="Kuo A."/>
            <person name="Salamov A."/>
            <person name="Lipzen A."/>
            <person name="Labutti K."/>
            <person name="Barry K."/>
            <person name="Miao Y."/>
            <person name="Rahimi M.J."/>
            <person name="Shen Q."/>
            <person name="Grigoriev I.V."/>
            <person name="Kubicek C.P."/>
            <person name="Druzhinina I.S."/>
        </authorList>
    </citation>
    <scope>NUCLEOTIDE SEQUENCE [LARGE SCALE GENOMIC DNA]</scope>
    <source>
        <strain evidence="2 3">CBS 226.95</strain>
    </source>
</reference>
<feature type="transmembrane region" description="Helical" evidence="1">
    <location>
        <begin position="147"/>
        <end position="166"/>
    </location>
</feature>
<name>A0A2T4AJK6_TRIHA</name>
<keyword evidence="1" id="KW-0472">Membrane</keyword>